<gene>
    <name evidence="14" type="ORF">A2758_01955</name>
</gene>
<dbReference type="PANTHER" id="PTHR42837">
    <property type="entry name" value="REGULATOR OF SIGMA-E PROTEASE RSEP"/>
    <property type="match status" value="1"/>
</dbReference>
<keyword evidence="10 12" id="KW-0472">Membrane</keyword>
<dbReference type="Pfam" id="PF02163">
    <property type="entry name" value="Peptidase_M50"/>
    <property type="match status" value="1"/>
</dbReference>
<evidence type="ECO:0000313" key="14">
    <source>
        <dbReference type="EMBL" id="OHA91216.1"/>
    </source>
</evidence>
<comment type="similarity">
    <text evidence="3">Belongs to the peptidase M50B family.</text>
</comment>
<dbReference type="InterPro" id="IPR008915">
    <property type="entry name" value="Peptidase_M50"/>
</dbReference>
<dbReference type="SUPFAM" id="SSF50156">
    <property type="entry name" value="PDZ domain-like"/>
    <property type="match status" value="1"/>
</dbReference>
<dbReference type="GO" id="GO:0004222">
    <property type="term" value="F:metalloendopeptidase activity"/>
    <property type="evidence" value="ECO:0007669"/>
    <property type="project" value="InterPro"/>
</dbReference>
<dbReference type="Gene3D" id="2.30.42.10">
    <property type="match status" value="1"/>
</dbReference>
<dbReference type="GO" id="GO:0016020">
    <property type="term" value="C:membrane"/>
    <property type="evidence" value="ECO:0007669"/>
    <property type="project" value="UniProtKB-SubCell"/>
</dbReference>
<evidence type="ECO:0000256" key="11">
    <source>
        <dbReference type="SAM" id="MobiDB-lite"/>
    </source>
</evidence>
<keyword evidence="7" id="KW-0862">Zinc</keyword>
<evidence type="ECO:0000256" key="9">
    <source>
        <dbReference type="ARBA" id="ARBA00023049"/>
    </source>
</evidence>
<feature type="domain" description="Peptidase M50" evidence="13">
    <location>
        <begin position="6"/>
        <end position="354"/>
    </location>
</feature>
<evidence type="ECO:0000256" key="12">
    <source>
        <dbReference type="SAM" id="Phobius"/>
    </source>
</evidence>
<evidence type="ECO:0000256" key="8">
    <source>
        <dbReference type="ARBA" id="ARBA00022989"/>
    </source>
</evidence>
<dbReference type="EMBL" id="MHVJ01000013">
    <property type="protein sequence ID" value="OHA91216.1"/>
    <property type="molecule type" value="Genomic_DNA"/>
</dbReference>
<organism evidence="14 15">
    <name type="scientific">Candidatus Zambryskibacteria bacterium RIFCSPHIGHO2_01_FULL_49_18</name>
    <dbReference type="NCBI Taxonomy" id="1802740"/>
    <lineage>
        <taxon>Bacteria</taxon>
        <taxon>Candidatus Zambryskiibacteriota</taxon>
    </lineage>
</organism>
<comment type="subcellular location">
    <subcellularLocation>
        <location evidence="2">Membrane</location>
        <topology evidence="2">Multi-pass membrane protein</topology>
    </subcellularLocation>
</comment>
<feature type="transmembrane region" description="Helical" evidence="12">
    <location>
        <begin position="292"/>
        <end position="312"/>
    </location>
</feature>
<keyword evidence="9" id="KW-0482">Metalloprotease</keyword>
<evidence type="ECO:0000256" key="2">
    <source>
        <dbReference type="ARBA" id="ARBA00004141"/>
    </source>
</evidence>
<comment type="cofactor">
    <cofactor evidence="1">
        <name>Zn(2+)</name>
        <dbReference type="ChEBI" id="CHEBI:29105"/>
    </cofactor>
</comment>
<evidence type="ECO:0000256" key="10">
    <source>
        <dbReference type="ARBA" id="ARBA00023136"/>
    </source>
</evidence>
<keyword evidence="8 12" id="KW-1133">Transmembrane helix</keyword>
<evidence type="ECO:0000256" key="3">
    <source>
        <dbReference type="ARBA" id="ARBA00007931"/>
    </source>
</evidence>
<evidence type="ECO:0000256" key="4">
    <source>
        <dbReference type="ARBA" id="ARBA00022670"/>
    </source>
</evidence>
<name>A0A1G2T1P7_9BACT</name>
<evidence type="ECO:0000256" key="6">
    <source>
        <dbReference type="ARBA" id="ARBA00022801"/>
    </source>
</evidence>
<sequence>MSILIFLIILSALIIVHELGHFLVARYFGIRVDEFGLGYPPRAAKLFKWKGADFTLNWLPFGGFVKIFGENPEEDLTPTSSTKDMLLSSPSSRRGLGEVDSFQAKNRGIQAAVLAAGVFFNLLFAWLLISLSFMTGIPSPANPNLPIENPRTVITLVVPESPAALSGLKTGDVILYFTPEEATSYIKNSSGAIAFNIERGKEILRKTITPNEDILPGQRAVGISMETIGTVKLPWHLALWYGMKTTVSLTALTTEAIGSLISKAVVGQADLGAVTGPVGIVGMVGEIRELGWSYLVTFTALLSINLSIINLLPVPALDGGRLVFVGIESITRRRIPPRFFNAVNAAGFALLVFLMILITVRDVRNIF</sequence>
<dbReference type="InterPro" id="IPR004387">
    <property type="entry name" value="Pept_M50_Zn"/>
</dbReference>
<keyword evidence="6" id="KW-0378">Hydrolase</keyword>
<keyword evidence="4" id="KW-0645">Protease</keyword>
<dbReference type="GO" id="GO:0006508">
    <property type="term" value="P:proteolysis"/>
    <property type="evidence" value="ECO:0007669"/>
    <property type="project" value="UniProtKB-KW"/>
</dbReference>
<feature type="region of interest" description="Disordered" evidence="11">
    <location>
        <begin position="75"/>
        <end position="94"/>
    </location>
</feature>
<evidence type="ECO:0000256" key="7">
    <source>
        <dbReference type="ARBA" id="ARBA00022833"/>
    </source>
</evidence>
<reference evidence="14 15" key="1">
    <citation type="journal article" date="2016" name="Nat. Commun.">
        <title>Thousands of microbial genomes shed light on interconnected biogeochemical processes in an aquifer system.</title>
        <authorList>
            <person name="Anantharaman K."/>
            <person name="Brown C.T."/>
            <person name="Hug L.A."/>
            <person name="Sharon I."/>
            <person name="Castelle C.J."/>
            <person name="Probst A.J."/>
            <person name="Thomas B.C."/>
            <person name="Singh A."/>
            <person name="Wilkins M.J."/>
            <person name="Karaoz U."/>
            <person name="Brodie E.L."/>
            <person name="Williams K.H."/>
            <person name="Hubbard S.S."/>
            <person name="Banfield J.F."/>
        </authorList>
    </citation>
    <scope>NUCLEOTIDE SEQUENCE [LARGE SCALE GENOMIC DNA]</scope>
</reference>
<feature type="transmembrane region" description="Helical" evidence="12">
    <location>
        <begin position="339"/>
        <end position="360"/>
    </location>
</feature>
<evidence type="ECO:0000256" key="5">
    <source>
        <dbReference type="ARBA" id="ARBA00022692"/>
    </source>
</evidence>
<accession>A0A1G2T1P7</accession>
<dbReference type="Proteomes" id="UP000178612">
    <property type="component" value="Unassembled WGS sequence"/>
</dbReference>
<dbReference type="PANTHER" id="PTHR42837:SF2">
    <property type="entry name" value="MEMBRANE METALLOPROTEASE ARASP2, CHLOROPLASTIC-RELATED"/>
    <property type="match status" value="1"/>
</dbReference>
<dbReference type="CDD" id="cd06163">
    <property type="entry name" value="S2P-M50_PDZ_RseP-like"/>
    <property type="match status" value="1"/>
</dbReference>
<dbReference type="InterPro" id="IPR036034">
    <property type="entry name" value="PDZ_sf"/>
</dbReference>
<evidence type="ECO:0000313" key="15">
    <source>
        <dbReference type="Proteomes" id="UP000178612"/>
    </source>
</evidence>
<evidence type="ECO:0000256" key="1">
    <source>
        <dbReference type="ARBA" id="ARBA00001947"/>
    </source>
</evidence>
<comment type="caution">
    <text evidence="14">The sequence shown here is derived from an EMBL/GenBank/DDBJ whole genome shotgun (WGS) entry which is preliminary data.</text>
</comment>
<dbReference type="AlphaFoldDB" id="A0A1G2T1P7"/>
<proteinExistence type="inferred from homology"/>
<protein>
    <recommendedName>
        <fullName evidence="13">Peptidase M50 domain-containing protein</fullName>
    </recommendedName>
</protein>
<evidence type="ECO:0000259" key="13">
    <source>
        <dbReference type="Pfam" id="PF02163"/>
    </source>
</evidence>
<keyword evidence="5 12" id="KW-0812">Transmembrane</keyword>
<feature type="transmembrane region" description="Helical" evidence="12">
    <location>
        <begin position="109"/>
        <end position="129"/>
    </location>
</feature>